<dbReference type="SMART" id="SM00327">
    <property type="entry name" value="VWA"/>
    <property type="match status" value="1"/>
</dbReference>
<dbReference type="InterPro" id="IPR036465">
    <property type="entry name" value="vWFA_dom_sf"/>
</dbReference>
<dbReference type="Proteomes" id="UP000534186">
    <property type="component" value="Unassembled WGS sequence"/>
</dbReference>
<reference evidence="3 4" key="1">
    <citation type="submission" date="2020-07" db="EMBL/GenBank/DDBJ databases">
        <title>Genomic Encyclopedia of Type Strains, Phase IV (KMG-V): Genome sequencing to study the core and pangenomes of soil and plant-associated prokaryotes.</title>
        <authorList>
            <person name="Whitman W."/>
        </authorList>
    </citation>
    <scope>NUCLEOTIDE SEQUENCE [LARGE SCALE GENOMIC DNA]</scope>
    <source>
        <strain evidence="3 4">M8UP30</strain>
    </source>
</reference>
<dbReference type="AlphaFoldDB" id="A0A7Y9T5X7"/>
<evidence type="ECO:0000313" key="3">
    <source>
        <dbReference type="EMBL" id="NYF52769.1"/>
    </source>
</evidence>
<sequence length="388" mass="43149">MVRRPSGREDGIGAEMEINIRDKVVAGDDRRRDWVAGRQRGRLAVWGLVVLLCLGLWGASGSEVCRGQEQENPLDVVNTPAPPTPPKTPEDKKPVIEGAANAAALATSRRDARIRVDVNLVLIPATVTDSMNRLVTGLERENFEVFDNNVGQVIKSFSTQDAPVTIGIIFDLSGSMSSKFVRARKALSEFLRTSNPQDEFFVVGFNDRPAVIVDYTSDVDDVEARMVMLKPENRTALIDAIYLGVDKLKQAKYERKALLIISDGGDNRSRYTEGELRRVVRESDVQIYSIGIFDQYAPTTEEQLGPILLTDICDMTGGRMFRVSELGDLGDIASRISAELRNEYVIGYRPSEVKQDGNWRKLKIRLVPPPGLPNLTVHNRQGYYAPSQ</sequence>
<dbReference type="PROSITE" id="PS50234">
    <property type="entry name" value="VWFA"/>
    <property type="match status" value="1"/>
</dbReference>
<dbReference type="CDD" id="cd00198">
    <property type="entry name" value="vWFA"/>
    <property type="match status" value="1"/>
</dbReference>
<evidence type="ECO:0000313" key="4">
    <source>
        <dbReference type="Proteomes" id="UP000534186"/>
    </source>
</evidence>
<dbReference type="EMBL" id="JACCCV010000002">
    <property type="protein sequence ID" value="NYF52769.1"/>
    <property type="molecule type" value="Genomic_DNA"/>
</dbReference>
<name>A0A7Y9T5X7_9BACT</name>
<comment type="caution">
    <text evidence="3">The sequence shown here is derived from an EMBL/GenBank/DDBJ whole genome shotgun (WGS) entry which is preliminary data.</text>
</comment>
<dbReference type="Gene3D" id="3.40.50.410">
    <property type="entry name" value="von Willebrand factor, type A domain"/>
    <property type="match status" value="1"/>
</dbReference>
<dbReference type="Pfam" id="PF13519">
    <property type="entry name" value="VWA_2"/>
    <property type="match status" value="1"/>
</dbReference>
<evidence type="ECO:0000259" key="2">
    <source>
        <dbReference type="PROSITE" id="PS50234"/>
    </source>
</evidence>
<feature type="domain" description="VWFA" evidence="2">
    <location>
        <begin position="165"/>
        <end position="336"/>
    </location>
</feature>
<evidence type="ECO:0000256" key="1">
    <source>
        <dbReference type="SAM" id="MobiDB-lite"/>
    </source>
</evidence>
<organism evidence="3 4">
    <name type="scientific">Tunturiibacter lichenicola</name>
    <dbReference type="NCBI Taxonomy" id="2051959"/>
    <lineage>
        <taxon>Bacteria</taxon>
        <taxon>Pseudomonadati</taxon>
        <taxon>Acidobacteriota</taxon>
        <taxon>Terriglobia</taxon>
        <taxon>Terriglobales</taxon>
        <taxon>Acidobacteriaceae</taxon>
        <taxon>Tunturiibacter</taxon>
    </lineage>
</organism>
<dbReference type="InterPro" id="IPR017802">
    <property type="entry name" value="VWFA-rel_acidobac-type"/>
</dbReference>
<protein>
    <submittedName>
        <fullName evidence="3">Ca-activated chloride channel family protein</fullName>
    </submittedName>
</protein>
<dbReference type="SUPFAM" id="SSF53300">
    <property type="entry name" value="vWA-like"/>
    <property type="match status" value="1"/>
</dbReference>
<dbReference type="NCBIfam" id="TIGR03436">
    <property type="entry name" value="acidobact_VWFA"/>
    <property type="match status" value="1"/>
</dbReference>
<gene>
    <name evidence="3" type="ORF">HDF12_003168</name>
</gene>
<feature type="region of interest" description="Disordered" evidence="1">
    <location>
        <begin position="70"/>
        <end position="92"/>
    </location>
</feature>
<dbReference type="InterPro" id="IPR002035">
    <property type="entry name" value="VWF_A"/>
</dbReference>
<accession>A0A7Y9T5X7</accession>
<proteinExistence type="predicted"/>